<feature type="compositionally biased region" description="Basic and acidic residues" evidence="1">
    <location>
        <begin position="173"/>
        <end position="235"/>
    </location>
</feature>
<dbReference type="EMBL" id="AZIM01010080">
    <property type="protein sequence ID" value="ETE57065.1"/>
    <property type="molecule type" value="Genomic_DNA"/>
</dbReference>
<comment type="caution">
    <text evidence="2">The sequence shown here is derived from an EMBL/GenBank/DDBJ whole genome shotgun (WGS) entry which is preliminary data.</text>
</comment>
<feature type="compositionally biased region" description="Basic and acidic residues" evidence="1">
    <location>
        <begin position="241"/>
        <end position="311"/>
    </location>
</feature>
<feature type="non-terminal residue" evidence="2">
    <location>
        <position position="1"/>
    </location>
</feature>
<evidence type="ECO:0000256" key="1">
    <source>
        <dbReference type="SAM" id="MobiDB-lite"/>
    </source>
</evidence>
<evidence type="ECO:0000313" key="2">
    <source>
        <dbReference type="EMBL" id="ETE57065.1"/>
    </source>
</evidence>
<accession>V8N4L8</accession>
<gene>
    <name evidence="2" type="primary">CYLC2</name>
    <name evidence="2" type="ORF">L345_17223</name>
</gene>
<reference evidence="2 3" key="1">
    <citation type="journal article" date="2013" name="Proc. Natl. Acad. Sci. U.S.A.">
        <title>The king cobra genome reveals dynamic gene evolution and adaptation in the snake venom system.</title>
        <authorList>
            <person name="Vonk F.J."/>
            <person name="Casewell N.R."/>
            <person name="Henkel C.V."/>
            <person name="Heimberg A.M."/>
            <person name="Jansen H.J."/>
            <person name="McCleary R.J."/>
            <person name="Kerkkamp H.M."/>
            <person name="Vos R.A."/>
            <person name="Guerreiro I."/>
            <person name="Calvete J.J."/>
            <person name="Wuster W."/>
            <person name="Woods A.E."/>
            <person name="Logan J.M."/>
            <person name="Harrison R.A."/>
            <person name="Castoe T.A."/>
            <person name="de Koning A.P."/>
            <person name="Pollock D.D."/>
            <person name="Yandell M."/>
            <person name="Calderon D."/>
            <person name="Renjifo C."/>
            <person name="Currier R.B."/>
            <person name="Salgado D."/>
            <person name="Pla D."/>
            <person name="Sanz L."/>
            <person name="Hyder A.S."/>
            <person name="Ribeiro J.M."/>
            <person name="Arntzen J.W."/>
            <person name="van den Thillart G.E."/>
            <person name="Boetzer M."/>
            <person name="Pirovano W."/>
            <person name="Dirks R.P."/>
            <person name="Spaink H.P."/>
            <person name="Duboule D."/>
            <person name="McGlinn E."/>
            <person name="Kini R.M."/>
            <person name="Richardson M.K."/>
        </authorList>
    </citation>
    <scope>NUCLEOTIDE SEQUENCE</scope>
    <source>
        <tissue evidence="2">Blood</tissue>
    </source>
</reference>
<dbReference type="AlphaFoldDB" id="V8N4L8"/>
<sequence>MQAGCPQGKIRNVKRATDTGPGLEREAQNKLGAALQKSSFCNGADNPSPLIPWLKFWAEPLSHVSLALQSQFIFRAAEPAAINLVFSEQASFVSPMPSPCPGIRFLSSSAPRGQRSFWPCHDLMGTEQKILLGGSGWAEQGQDNRITQSRRKGPWRSSSPASGSKGRSYSISDNERRKESRKERKKKEGSIRKEGGGREEERKKERKKKDQEGRKDQKGRNKGGREALGKKEGKQGRRKESRPDRREGGRKAGKKKEGLVRKEGEREGGKKKEGSGRKDQKGRNEGGREALGKKEGKQKGRNKGGREGRIRKEGRKAGQIGRKERKKEGGRDHKKKKEGSRRKKGRKEVLEHPQLLETISHIGTQLLVCLLQNFQEVFGSPGKTQEDALLIPRKPPNQIFFFLADEFARMGTKSVTIIIECHTPRVCGPLFKHLP</sequence>
<feature type="region of interest" description="Disordered" evidence="1">
    <location>
        <begin position="1"/>
        <end position="23"/>
    </location>
</feature>
<feature type="compositionally biased region" description="Low complexity" evidence="1">
    <location>
        <begin position="156"/>
        <end position="170"/>
    </location>
</feature>
<feature type="region of interest" description="Disordered" evidence="1">
    <location>
        <begin position="135"/>
        <end position="349"/>
    </location>
</feature>
<evidence type="ECO:0000313" key="3">
    <source>
        <dbReference type="Proteomes" id="UP000018936"/>
    </source>
</evidence>
<name>V8N4L8_OPHHA</name>
<keyword evidence="3" id="KW-1185">Reference proteome</keyword>
<organism evidence="2 3">
    <name type="scientific">Ophiophagus hannah</name>
    <name type="common">King cobra</name>
    <name type="synonym">Naja hannah</name>
    <dbReference type="NCBI Taxonomy" id="8665"/>
    <lineage>
        <taxon>Eukaryota</taxon>
        <taxon>Metazoa</taxon>
        <taxon>Chordata</taxon>
        <taxon>Craniata</taxon>
        <taxon>Vertebrata</taxon>
        <taxon>Euteleostomi</taxon>
        <taxon>Lepidosauria</taxon>
        <taxon>Squamata</taxon>
        <taxon>Bifurcata</taxon>
        <taxon>Unidentata</taxon>
        <taxon>Episquamata</taxon>
        <taxon>Toxicofera</taxon>
        <taxon>Serpentes</taxon>
        <taxon>Colubroidea</taxon>
        <taxon>Elapidae</taxon>
        <taxon>Elapinae</taxon>
        <taxon>Ophiophagus</taxon>
    </lineage>
</organism>
<proteinExistence type="predicted"/>
<dbReference type="Proteomes" id="UP000018936">
    <property type="component" value="Unassembled WGS sequence"/>
</dbReference>
<protein>
    <submittedName>
        <fullName evidence="2">Cylicin-2</fullName>
    </submittedName>
</protein>
<feature type="compositionally biased region" description="Basic residues" evidence="1">
    <location>
        <begin position="332"/>
        <end position="346"/>
    </location>
</feature>